<dbReference type="CDD" id="cd00534">
    <property type="entry name" value="DHNA_DHNTPE"/>
    <property type="match status" value="1"/>
</dbReference>
<dbReference type="Pfam" id="PF01288">
    <property type="entry name" value="HPPK"/>
    <property type="match status" value="1"/>
</dbReference>
<evidence type="ECO:0000256" key="2">
    <source>
        <dbReference type="ARBA" id="ARBA00005051"/>
    </source>
</evidence>
<feature type="domain" description="Dihydroneopterin aldolase/epimerase" evidence="11">
    <location>
        <begin position="10"/>
        <end position="125"/>
    </location>
</feature>
<keyword evidence="5" id="KW-0547">Nucleotide-binding</keyword>
<dbReference type="EC" id="2.7.6.3" evidence="9"/>
<reference evidence="12 13" key="1">
    <citation type="submission" date="2018-12" db="EMBL/GenBank/DDBJ databases">
        <authorList>
            <consortium name="Pathogen Informatics"/>
        </authorList>
    </citation>
    <scope>NUCLEOTIDE SEQUENCE [LARGE SCALE GENOMIC DNA]</scope>
    <source>
        <strain evidence="12 13">NCTC11636</strain>
    </source>
</reference>
<dbReference type="InterPro" id="IPR035907">
    <property type="entry name" value="Hppk_sf"/>
</dbReference>
<evidence type="ECO:0000256" key="8">
    <source>
        <dbReference type="ARBA" id="ARBA00022909"/>
    </source>
</evidence>
<dbReference type="AlphaFoldDB" id="A0A448HGG2"/>
<dbReference type="NCBIfam" id="TIGR01498">
    <property type="entry name" value="folK"/>
    <property type="match status" value="1"/>
</dbReference>
<dbReference type="GO" id="GO:0016301">
    <property type="term" value="F:kinase activity"/>
    <property type="evidence" value="ECO:0007669"/>
    <property type="project" value="UniProtKB-KW"/>
</dbReference>
<feature type="region of interest" description="Disordered" evidence="10">
    <location>
        <begin position="645"/>
        <end position="683"/>
    </location>
</feature>
<comment type="function">
    <text evidence="9">Catalyzes the conversion of 7,8-dihydroneopterin to 6-hydroxymethyl-7,8-dihydropterin.</text>
</comment>
<dbReference type="GO" id="GO:0046654">
    <property type="term" value="P:tetrahydrofolate biosynthetic process"/>
    <property type="evidence" value="ECO:0007669"/>
    <property type="project" value="UniProtKB-UniRule"/>
</dbReference>
<protein>
    <recommendedName>
        <fullName evidence="9">Bifunctional folate synthesis protein</fullName>
    </recommendedName>
    <domain>
        <recommendedName>
            <fullName evidence="9">Dihydroneopterin aldolase</fullName>
            <shortName evidence="9">DHNA</shortName>
            <ecNumber evidence="9">4.1.2.25</ecNumber>
        </recommendedName>
        <alternativeName>
            <fullName evidence="9">7,8-dihydroneopterin aldolase</fullName>
        </alternativeName>
    </domain>
    <domain>
        <recommendedName>
            <fullName evidence="9">2-amino-4-hydroxy-6-hydroxymethyldihydropteridine pyrophosphokinase</fullName>
            <ecNumber evidence="9">2.7.6.3</ecNumber>
        </recommendedName>
        <alternativeName>
            <fullName evidence="9">6-hydroxymethyl-7,8-dihydropterin pyrophosphokinase</fullName>
            <shortName evidence="9">PPPK</shortName>
        </alternativeName>
        <alternativeName>
            <fullName evidence="9">7,8-dihydro-6-hydroxymethylpterin pyrophosphokinase</fullName>
            <shortName evidence="9">HPPK</shortName>
        </alternativeName>
    </domain>
</protein>
<feature type="compositionally biased region" description="Low complexity" evidence="10">
    <location>
        <begin position="645"/>
        <end position="668"/>
    </location>
</feature>
<feature type="region of interest" description="Disordered" evidence="10">
    <location>
        <begin position="725"/>
        <end position="800"/>
    </location>
</feature>
<dbReference type="EC" id="4.1.2.25" evidence="9"/>
<keyword evidence="9 12" id="KW-0456">Lyase</keyword>
<feature type="compositionally biased region" description="Low complexity" evidence="10">
    <location>
        <begin position="362"/>
        <end position="378"/>
    </location>
</feature>
<dbReference type="NCBIfam" id="TIGR00525">
    <property type="entry name" value="folB"/>
    <property type="match status" value="1"/>
</dbReference>
<proteinExistence type="inferred from homology"/>
<evidence type="ECO:0000256" key="9">
    <source>
        <dbReference type="RuleBase" id="RU362079"/>
    </source>
</evidence>
<dbReference type="GO" id="GO:0004150">
    <property type="term" value="F:dihydroneopterin aldolase activity"/>
    <property type="evidence" value="ECO:0007669"/>
    <property type="project" value="UniProtKB-UniRule"/>
</dbReference>
<dbReference type="PANTHER" id="PTHR43071:SF1">
    <property type="entry name" value="2-AMINO-4-HYDROXY-6-HYDROXYMETHYLDIHYDROPTERIDINE PYROPHOSPHOKINASE"/>
    <property type="match status" value="1"/>
</dbReference>
<dbReference type="GO" id="GO:0003848">
    <property type="term" value="F:2-amino-4-hydroxy-6-hydroxymethyldihydropteridine diphosphokinase activity"/>
    <property type="evidence" value="ECO:0007669"/>
    <property type="project" value="UniProtKB-EC"/>
</dbReference>
<dbReference type="CDD" id="cd00483">
    <property type="entry name" value="HPPK"/>
    <property type="match status" value="1"/>
</dbReference>
<dbReference type="Pfam" id="PF02152">
    <property type="entry name" value="FolB"/>
    <property type="match status" value="1"/>
</dbReference>
<dbReference type="SUPFAM" id="SSF55083">
    <property type="entry name" value="6-hydroxymethyl-7,8-dihydropterin pyrophosphokinase, HPPK"/>
    <property type="match status" value="1"/>
</dbReference>
<evidence type="ECO:0000259" key="11">
    <source>
        <dbReference type="SMART" id="SM00905"/>
    </source>
</evidence>
<gene>
    <name evidence="12" type="primary">folB</name>
    <name evidence="12" type="ORF">NCTC11636_01237</name>
</gene>
<dbReference type="SMART" id="SM00905">
    <property type="entry name" value="FolB"/>
    <property type="match status" value="1"/>
</dbReference>
<accession>A0A448HGG2</accession>
<evidence type="ECO:0000256" key="3">
    <source>
        <dbReference type="ARBA" id="ARBA00009640"/>
    </source>
</evidence>
<dbReference type="InterPro" id="IPR000550">
    <property type="entry name" value="Hppk"/>
</dbReference>
<evidence type="ECO:0000256" key="4">
    <source>
        <dbReference type="ARBA" id="ARBA00022679"/>
    </source>
</evidence>
<feature type="compositionally biased region" description="Low complexity" evidence="10">
    <location>
        <begin position="239"/>
        <end position="279"/>
    </location>
</feature>
<dbReference type="Proteomes" id="UP000266895">
    <property type="component" value="Chromosome"/>
</dbReference>
<evidence type="ECO:0000256" key="10">
    <source>
        <dbReference type="SAM" id="MobiDB-lite"/>
    </source>
</evidence>
<keyword evidence="8 9" id="KW-0289">Folate biosynthesis</keyword>
<evidence type="ECO:0000313" key="13">
    <source>
        <dbReference type="Proteomes" id="UP000266895"/>
    </source>
</evidence>
<dbReference type="KEGG" id="ahw:NCTC11636_01237"/>
<comment type="pathway">
    <text evidence="9">Cofactor biosynthesis; tetrahydrofolate biosynthesis; 2-amino-4-hydroxy-6-hydroxymethyl-7,8-dihydropteridine diphosphate from 7,8-dihydroneopterin triphosphate: step 3/4.</text>
</comment>
<feature type="region of interest" description="Disordered" evidence="10">
    <location>
        <begin position="140"/>
        <end position="455"/>
    </location>
</feature>
<keyword evidence="7" id="KW-0067">ATP-binding</keyword>
<feature type="compositionally biased region" description="Low complexity" evidence="10">
    <location>
        <begin position="405"/>
        <end position="428"/>
    </location>
</feature>
<dbReference type="GO" id="GO:0005524">
    <property type="term" value="F:ATP binding"/>
    <property type="evidence" value="ECO:0007669"/>
    <property type="project" value="UniProtKB-KW"/>
</dbReference>
<keyword evidence="6" id="KW-0418">Kinase</keyword>
<dbReference type="EMBL" id="LR134350">
    <property type="protein sequence ID" value="VEG27926.1"/>
    <property type="molecule type" value="Genomic_DNA"/>
</dbReference>
<feature type="compositionally biased region" description="Low complexity" evidence="10">
    <location>
        <begin position="156"/>
        <end position="191"/>
    </location>
</feature>
<dbReference type="RefSeq" id="WP_126382350.1">
    <property type="nucleotide sequence ID" value="NZ_LR134350.1"/>
</dbReference>
<dbReference type="InterPro" id="IPR006156">
    <property type="entry name" value="Dihydroneopterin_aldolase"/>
</dbReference>
<keyword evidence="13" id="KW-1185">Reference proteome</keyword>
<feature type="compositionally biased region" description="Low complexity" evidence="10">
    <location>
        <begin position="763"/>
        <end position="780"/>
    </location>
</feature>
<evidence type="ECO:0000256" key="6">
    <source>
        <dbReference type="ARBA" id="ARBA00022777"/>
    </source>
</evidence>
<dbReference type="PANTHER" id="PTHR43071">
    <property type="entry name" value="2-AMINO-4-HYDROXY-6-HYDROXYMETHYLDIHYDROPTERIDINE PYROPHOSPHOKINASE"/>
    <property type="match status" value="1"/>
</dbReference>
<comment type="similarity">
    <text evidence="3">In the N-terminal section; belongs to the DHNA family.</text>
</comment>
<dbReference type="SUPFAM" id="SSF55620">
    <property type="entry name" value="Tetrahydrobiopterin biosynthesis enzymes-like"/>
    <property type="match status" value="1"/>
</dbReference>
<dbReference type="Gene3D" id="3.30.70.560">
    <property type="entry name" value="7,8-Dihydro-6-hydroxymethylpterin-pyrophosphokinase HPPK"/>
    <property type="match status" value="1"/>
</dbReference>
<organism evidence="12 13">
    <name type="scientific">Actinomyces howellii</name>
    <dbReference type="NCBI Taxonomy" id="52771"/>
    <lineage>
        <taxon>Bacteria</taxon>
        <taxon>Bacillati</taxon>
        <taxon>Actinomycetota</taxon>
        <taxon>Actinomycetes</taxon>
        <taxon>Actinomycetales</taxon>
        <taxon>Actinomycetaceae</taxon>
        <taxon>Actinomyces</taxon>
    </lineage>
</organism>
<evidence type="ECO:0000256" key="7">
    <source>
        <dbReference type="ARBA" id="ARBA00022840"/>
    </source>
</evidence>
<dbReference type="NCBIfam" id="TIGR00526">
    <property type="entry name" value="folB_dom"/>
    <property type="match status" value="1"/>
</dbReference>
<dbReference type="GO" id="GO:0046656">
    <property type="term" value="P:folic acid biosynthetic process"/>
    <property type="evidence" value="ECO:0007669"/>
    <property type="project" value="UniProtKB-UniRule"/>
</dbReference>
<sequence length="800" mass="79061">MSTNPTTDRIRLTGLSARGYHGALPFERTEGQLFVADVTLDLGERGTAVAAVTDTLSDAVDYGQVARAVVSVIEGEPVNLLETLAERIGEAALGFPRVVSVEVSVHKPQAPLDIAFDDVIVTISRTAETVVPEAGRTGLKAPAPVAAPLDLPPSPTTSQPSTSPEAAAWASSAESAGSASSAGSLTSHAASPAAPSGFTSHAASPAAPSGFTSHAASPAAPSGFTSHAASPAAPSGFTSHASSPAAPSTPSPASQAGPSFGQQASPAVPASPEAPASSPFGESGTYSQSWDSASATSAPAAPVSPAVAASAPSTPAVGQAPSFGQDPAPSAPAFGQAPSVEQAPAFGQDQSAPGFGQPGVPDAPASPAVAASAPSTPAFGQAPSVEQAPAFGQDQSAPGFGQPGVPAAPASPAVAASAPSTSAPSTSAFGQAPSLGQPPAPAPVPEPPAPVDPAIQRPASPVEVVIALGGNVGGVVAALRGAVGTLRETQGLTVTSVAPLARTAAAIDDGVPEQPDFLNTVVLATTTLSPREVLAVCQGLEADAGRVRTGPQGPRTLDADLITYEGVTLDTPELVLPHPRAAQRAFVLVPWAEADPFAEIGSQSVSALAEEAPDRDGVRWLALDWMDSDNLPALPTGQYVEPPVGEPVSVSAAPQPAAAPAQPAAPAVPDQPPAADPLGGAMGAGLVEQQPFAPSAPVDVAAVPSPAAPAQSLDQAAPMDAAAVPVPSYDQPAAPSYDQPAAPSYEQPAAPSYEQPAVPSYEQPAPAQPATSSAPPASDDAPWKAQLNWNDIVGRQGQGS</sequence>
<evidence type="ECO:0000313" key="12">
    <source>
        <dbReference type="EMBL" id="VEG27926.1"/>
    </source>
</evidence>
<dbReference type="InterPro" id="IPR006157">
    <property type="entry name" value="FolB_dom"/>
</dbReference>
<dbReference type="OrthoDB" id="9808041at2"/>
<feature type="compositionally biased region" description="Low complexity" evidence="10">
    <location>
        <begin position="140"/>
        <end position="149"/>
    </location>
</feature>
<name>A0A448HGG2_9ACTO</name>
<keyword evidence="4" id="KW-0808">Transferase</keyword>
<evidence type="ECO:0000256" key="5">
    <source>
        <dbReference type="ARBA" id="ARBA00022741"/>
    </source>
</evidence>
<comment type="catalytic activity">
    <reaction evidence="1">
        <text>6-hydroxymethyl-7,8-dihydropterin + ATP = (7,8-dihydropterin-6-yl)methyl diphosphate + AMP + H(+)</text>
        <dbReference type="Rhea" id="RHEA:11412"/>
        <dbReference type="ChEBI" id="CHEBI:15378"/>
        <dbReference type="ChEBI" id="CHEBI:30616"/>
        <dbReference type="ChEBI" id="CHEBI:44841"/>
        <dbReference type="ChEBI" id="CHEBI:72950"/>
        <dbReference type="ChEBI" id="CHEBI:456215"/>
        <dbReference type="EC" id="2.7.6.3"/>
    </reaction>
</comment>
<comment type="catalytic activity">
    <reaction evidence="9">
        <text>7,8-dihydroneopterin = 6-hydroxymethyl-7,8-dihydropterin + glycolaldehyde</text>
        <dbReference type="Rhea" id="RHEA:10540"/>
        <dbReference type="ChEBI" id="CHEBI:17001"/>
        <dbReference type="ChEBI" id="CHEBI:17071"/>
        <dbReference type="ChEBI" id="CHEBI:44841"/>
        <dbReference type="EC" id="4.1.2.25"/>
    </reaction>
</comment>
<feature type="compositionally biased region" description="Low complexity" evidence="10">
    <location>
        <begin position="292"/>
        <end position="317"/>
    </location>
</feature>
<feature type="compositionally biased region" description="Pro residues" evidence="10">
    <location>
        <begin position="436"/>
        <end position="451"/>
    </location>
</feature>
<dbReference type="InterPro" id="IPR043133">
    <property type="entry name" value="GTP-CH-I_C/QueF"/>
</dbReference>
<comment type="pathway">
    <text evidence="2">Cofactor biosynthesis; tetrahydrofolate biosynthesis; 2-amino-4-hydroxy-6-hydroxymethyl-7,8-dihydropteridine diphosphate from 7,8-dihydroneopterin triphosphate: step 4/4.</text>
</comment>
<evidence type="ECO:0000256" key="1">
    <source>
        <dbReference type="ARBA" id="ARBA00000198"/>
    </source>
</evidence>
<dbReference type="Gene3D" id="3.30.1130.10">
    <property type="match status" value="1"/>
</dbReference>
<dbReference type="UniPathway" id="UPA00077">
    <property type="reaction ID" value="UER00154"/>
</dbReference>
<comment type="similarity">
    <text evidence="9">Belongs to the DHNA family.</text>
</comment>